<dbReference type="SMART" id="SM00255">
    <property type="entry name" value="TIR"/>
    <property type="match status" value="1"/>
</dbReference>
<dbReference type="Pfam" id="PF13424">
    <property type="entry name" value="TPR_12"/>
    <property type="match status" value="2"/>
</dbReference>
<dbReference type="RefSeq" id="WP_176576533.1">
    <property type="nucleotide sequence ID" value="NZ_CBDRGH010000044.1"/>
</dbReference>
<dbReference type="GO" id="GO:0007165">
    <property type="term" value="P:signal transduction"/>
    <property type="evidence" value="ECO:0007669"/>
    <property type="project" value="InterPro"/>
</dbReference>
<accession>A0A7H8TAQ2</accession>
<evidence type="ECO:0000313" key="4">
    <source>
        <dbReference type="Proteomes" id="UP000509418"/>
    </source>
</evidence>
<dbReference type="NCBIfam" id="NF040586">
    <property type="entry name" value="FxSxx_TPR"/>
    <property type="match status" value="1"/>
</dbReference>
<dbReference type="Pfam" id="PF13676">
    <property type="entry name" value="TIR_2"/>
    <property type="match status" value="1"/>
</dbReference>
<evidence type="ECO:0000256" key="1">
    <source>
        <dbReference type="SAM" id="MobiDB-lite"/>
    </source>
</evidence>
<dbReference type="InterPro" id="IPR000157">
    <property type="entry name" value="TIR_dom"/>
</dbReference>
<dbReference type="Gene3D" id="3.40.50.300">
    <property type="entry name" value="P-loop containing nucleotide triphosphate hydrolases"/>
    <property type="match status" value="1"/>
</dbReference>
<dbReference type="PANTHER" id="PTHR46082:SF6">
    <property type="entry name" value="AAA+ ATPASE DOMAIN-CONTAINING PROTEIN-RELATED"/>
    <property type="match status" value="1"/>
</dbReference>
<gene>
    <name evidence="3" type="ORF">HUT05_26385</name>
</gene>
<dbReference type="EMBL" id="CP056041">
    <property type="protein sequence ID" value="QKZ20559.1"/>
    <property type="molecule type" value="Genomic_DNA"/>
</dbReference>
<dbReference type="SUPFAM" id="SSF52200">
    <property type="entry name" value="Toll/Interleukin receptor TIR domain"/>
    <property type="match status" value="1"/>
</dbReference>
<sequence>MTDSSGLIFVSHAGHDGQWAEWVAWHLREAGYEIELDLWHWRTGEDFVKKMNEALERASAVVALFSPQYFAPGRYTEEEWTAALAGRDRFVPLVVEPFEVGQLPAILRPRIRRELHDLEEATALEALLEAVRGREIPTTSPAFPGKAGKGTKSAKRSGRAAPQGLQPRFPSALHDPAVWDVRQRGRNPHFTGRDEIIEKVRGGLLGERRSAVRVLHGPGGVGKTQLALEYAHRFAGQYDLVWWVDAEQVEQVPTRYAELAARVDVAKPDAGAEVNAQYALEYLRTSDRWLIVLDNAEDPRQLRTWLPEGPGHVLITARDPAWNKIAPGLALGVFSREESLAYLGRQLPTLKDRMPDALADALGDLPLALAHAAGALSEGTPPDHYLQLLRTNTAELLSDGEIYDYPVSVAATVTIAADRLDTDRPEAAALLRLAAFLGPEPIPTKWLVEAREALTSVPGNPNDIRWPRNALQPLAQYGLAVVGPDAFQVHRLTQAVMRHRTADEAGGPVREVAGMLAAVDPGDPELPETWPEWASLTQHLTATLDGMIGRAELRQTLLKASIYLVRYAQPEAAHPLAVTLHKTWRASLGEDDPDTLRAAHMVVVALNEMDRYEESLPLIEDLLERRRRVLGEEHPDTLSSTHDLGIVVGGLGRETEAYAILRDVAARRESTLGEDHIDALRSVANYGYSLMQIDRADEAHQVLTDVLARHRRALNEDHPTALAASSYMGSVLSRLGRHAESLHVHTEVLMRRRQLLGDRHEDTLTSATSIGRTLINTGQYAEAEQLLRSTKARVRESFGTHHRLHVSVTLGLADALAHQGKTHDAQRLRASLKRQQPPKKRPR</sequence>
<reference evidence="3 4" key="1">
    <citation type="submission" date="2020-06" db="EMBL/GenBank/DDBJ databases">
        <title>Genome mining for natural products.</title>
        <authorList>
            <person name="Zhang B."/>
            <person name="Shi J."/>
            <person name="Ge H."/>
        </authorList>
    </citation>
    <scope>NUCLEOTIDE SEQUENCE [LARGE SCALE GENOMIC DNA]</scope>
    <source>
        <strain evidence="3 4">NA02069</strain>
    </source>
</reference>
<protein>
    <submittedName>
        <fullName evidence="3">Tetratricopeptide repeat protein</fullName>
    </submittedName>
</protein>
<dbReference type="Pfam" id="PF13374">
    <property type="entry name" value="TPR_10"/>
    <property type="match status" value="1"/>
</dbReference>
<dbReference type="Proteomes" id="UP000509418">
    <property type="component" value="Chromosome"/>
</dbReference>
<dbReference type="Gene3D" id="1.25.40.10">
    <property type="entry name" value="Tetratricopeptide repeat domain"/>
    <property type="match status" value="2"/>
</dbReference>
<evidence type="ECO:0000313" key="3">
    <source>
        <dbReference type="EMBL" id="QKZ20559.1"/>
    </source>
</evidence>
<evidence type="ECO:0000259" key="2">
    <source>
        <dbReference type="SMART" id="SM00255"/>
    </source>
</evidence>
<dbReference type="InterPro" id="IPR035897">
    <property type="entry name" value="Toll_tir_struct_dom_sf"/>
</dbReference>
<dbReference type="AlphaFoldDB" id="A0A7H8TAQ2"/>
<keyword evidence="4" id="KW-1185">Reference proteome</keyword>
<dbReference type="InterPro" id="IPR011990">
    <property type="entry name" value="TPR-like_helical_dom_sf"/>
</dbReference>
<organism evidence="3 4">
    <name type="scientific">Streptomyces chartreusis</name>
    <dbReference type="NCBI Taxonomy" id="1969"/>
    <lineage>
        <taxon>Bacteria</taxon>
        <taxon>Bacillati</taxon>
        <taxon>Actinomycetota</taxon>
        <taxon>Actinomycetes</taxon>
        <taxon>Kitasatosporales</taxon>
        <taxon>Streptomycetaceae</taxon>
        <taxon>Streptomyces</taxon>
    </lineage>
</organism>
<proteinExistence type="predicted"/>
<dbReference type="Pfam" id="PF00931">
    <property type="entry name" value="NB-ARC"/>
    <property type="match status" value="1"/>
</dbReference>
<feature type="domain" description="TIR" evidence="2">
    <location>
        <begin position="5"/>
        <end position="134"/>
    </location>
</feature>
<dbReference type="InterPro" id="IPR002182">
    <property type="entry name" value="NB-ARC"/>
</dbReference>
<dbReference type="SUPFAM" id="SSF48452">
    <property type="entry name" value="TPR-like"/>
    <property type="match status" value="2"/>
</dbReference>
<dbReference type="InterPro" id="IPR053137">
    <property type="entry name" value="NLR-like"/>
</dbReference>
<dbReference type="PANTHER" id="PTHR46082">
    <property type="entry name" value="ATP/GTP-BINDING PROTEIN-RELATED"/>
    <property type="match status" value="1"/>
</dbReference>
<dbReference type="SUPFAM" id="SSF52540">
    <property type="entry name" value="P-loop containing nucleoside triphosphate hydrolases"/>
    <property type="match status" value="1"/>
</dbReference>
<dbReference type="InterPro" id="IPR027417">
    <property type="entry name" value="P-loop_NTPase"/>
</dbReference>
<feature type="region of interest" description="Disordered" evidence="1">
    <location>
        <begin position="138"/>
        <end position="169"/>
    </location>
</feature>
<name>A0A7H8TAQ2_STRCX</name>
<dbReference type="GO" id="GO:0043531">
    <property type="term" value="F:ADP binding"/>
    <property type="evidence" value="ECO:0007669"/>
    <property type="project" value="InterPro"/>
</dbReference>
<dbReference type="Gene3D" id="3.40.50.10140">
    <property type="entry name" value="Toll/interleukin-1 receptor homology (TIR) domain"/>
    <property type="match status" value="1"/>
</dbReference>